<dbReference type="Proteomes" id="UP000533476">
    <property type="component" value="Unassembled WGS sequence"/>
</dbReference>
<dbReference type="Gene3D" id="2.30.42.10">
    <property type="match status" value="1"/>
</dbReference>
<dbReference type="InterPro" id="IPR014219">
    <property type="entry name" value="SpoIVB"/>
</dbReference>
<name>A0A7Y0L0N2_9FIRM</name>
<sequence>MKRGRISRALGIVLASGVVALGTSAPARALFNFPAHLEIPQGQGVRVSWSRFVPVAVASGNSRPVMVANASQIDVETPSSGHYLLHFRLFGWLPWRGVPVDVPKPAYVVPGGESVGVLVHTRGLIVNGFSPVRTQGRVVDPAQEAGLERGDVIASVDAQPAKSVAFLEQRVNQDGIRHQPVRLRVAGARSERVRTVMPVWSERLHHWQIGVTLQDRTSGVGTLTFYNPKTLAFTALGHSMTDGLTRRPVGVQAGRAMGADIVGVVPAADNHPGQKVGVLAGPANVSGSVDANGTLGIVGRLDHQPLWGPHRALPLALPDQVHPGPATIITVLRGQIPERYHIEILKTAAQSQPDTKGLLFRVTDPGLLHKTGGVVQGMSGSPIIQNGRVVGAVTHVLISRPALGFGCYAYWMERQSAYQHPS</sequence>
<dbReference type="EC" id="3.4.21.116" evidence="3"/>
<dbReference type="SUPFAM" id="SSF50156">
    <property type="entry name" value="PDZ domain-like"/>
    <property type="match status" value="1"/>
</dbReference>
<evidence type="ECO:0000256" key="1">
    <source>
        <dbReference type="SAM" id="SignalP"/>
    </source>
</evidence>
<dbReference type="InterPro" id="IPR009003">
    <property type="entry name" value="Peptidase_S1_PA"/>
</dbReference>
<dbReference type="Pfam" id="PF05580">
    <property type="entry name" value="Peptidase_S55"/>
    <property type="match status" value="1"/>
</dbReference>
<comment type="caution">
    <text evidence="3">The sequence shown here is derived from an EMBL/GenBank/DDBJ whole genome shotgun (WGS) entry which is preliminary data.</text>
</comment>
<dbReference type="InterPro" id="IPR036034">
    <property type="entry name" value="PDZ_sf"/>
</dbReference>
<dbReference type="InterPro" id="IPR008763">
    <property type="entry name" value="Peptidase_S55"/>
</dbReference>
<dbReference type="EMBL" id="JABBVZ010000004">
    <property type="protein sequence ID" value="NMP21141.1"/>
    <property type="molecule type" value="Genomic_DNA"/>
</dbReference>
<accession>A0A7Y0L0N2</accession>
<dbReference type="PROSITE" id="PS51494">
    <property type="entry name" value="SPOIVB"/>
    <property type="match status" value="1"/>
</dbReference>
<keyword evidence="3" id="KW-0378">Hydrolase</keyword>
<dbReference type="AlphaFoldDB" id="A0A7Y0L0N2"/>
<keyword evidence="1" id="KW-0732">Signal</keyword>
<protein>
    <submittedName>
        <fullName evidence="3">SpoIVB peptidase</fullName>
        <ecNumber evidence="3">3.4.21.116</ecNumber>
    </submittedName>
</protein>
<feature type="chain" id="PRO_5030965921" evidence="1">
    <location>
        <begin position="30"/>
        <end position="422"/>
    </location>
</feature>
<dbReference type="SUPFAM" id="SSF50494">
    <property type="entry name" value="Trypsin-like serine proteases"/>
    <property type="match status" value="1"/>
</dbReference>
<keyword evidence="4" id="KW-1185">Reference proteome</keyword>
<evidence type="ECO:0000313" key="4">
    <source>
        <dbReference type="Proteomes" id="UP000533476"/>
    </source>
</evidence>
<evidence type="ECO:0000313" key="3">
    <source>
        <dbReference type="EMBL" id="NMP21141.1"/>
    </source>
</evidence>
<reference evidence="3 4" key="1">
    <citation type="submission" date="2020-04" db="EMBL/GenBank/DDBJ databases">
        <authorList>
            <person name="Zhang R."/>
            <person name="Schippers A."/>
        </authorList>
    </citation>
    <scope>NUCLEOTIDE SEQUENCE [LARGE SCALE GENOMIC DNA]</scope>
    <source>
        <strain evidence="3 4">DSM 109850</strain>
    </source>
</reference>
<proteinExistence type="predicted"/>
<dbReference type="GO" id="GO:0016787">
    <property type="term" value="F:hydrolase activity"/>
    <property type="evidence" value="ECO:0007669"/>
    <property type="project" value="UniProtKB-KW"/>
</dbReference>
<evidence type="ECO:0000259" key="2">
    <source>
        <dbReference type="PROSITE" id="PS51494"/>
    </source>
</evidence>
<gene>
    <name evidence="3" type="primary">spoIVB</name>
    <name evidence="3" type="ORF">HIJ39_02050</name>
</gene>
<dbReference type="RefSeq" id="WP_169096178.1">
    <property type="nucleotide sequence ID" value="NZ_JABBVZ010000004.1"/>
</dbReference>
<organism evidence="3 4">
    <name type="scientific">Sulfobacillus harzensis</name>
    <dbReference type="NCBI Taxonomy" id="2729629"/>
    <lineage>
        <taxon>Bacteria</taxon>
        <taxon>Bacillati</taxon>
        <taxon>Bacillota</taxon>
        <taxon>Clostridia</taxon>
        <taxon>Eubacteriales</taxon>
        <taxon>Clostridiales Family XVII. Incertae Sedis</taxon>
        <taxon>Sulfobacillus</taxon>
    </lineage>
</organism>
<feature type="domain" description="Peptidase S55" evidence="2">
    <location>
        <begin position="190"/>
        <end position="422"/>
    </location>
</feature>
<dbReference type="NCBIfam" id="TIGR02860">
    <property type="entry name" value="spore_IV_B"/>
    <property type="match status" value="1"/>
</dbReference>
<feature type="signal peptide" evidence="1">
    <location>
        <begin position="1"/>
        <end position="29"/>
    </location>
</feature>